<dbReference type="InterPro" id="IPR036188">
    <property type="entry name" value="FAD/NAD-bd_sf"/>
</dbReference>
<sequence>KLVVATGHFHVPAVPEFEGINTFPGEVLHAHDFRGAERFAGKRLLMIGSSYSAEDIGMQAHKMGAASITMSYRTHPMGYHWPWNTVERPLVTRFEGNTAYFRDGTQDEFDAVVLCTGYQHKYPFLPSELSLSSPNVLYPANLYKGVVWQQNTNLFYLGAQDQYYTFNMFDAQAWFARDVMTGVITLPDYDKREADIEVWLERQAALPDHDAEAEFQTDYVRELIDATDYPSFDLDAVCQLFKDWMHNKHVDILGYRDAQH</sequence>
<gene>
    <name evidence="11" type="ORF">RMCB_4811</name>
</gene>
<evidence type="ECO:0000256" key="9">
    <source>
        <dbReference type="ARBA" id="ARBA00034528"/>
    </source>
</evidence>
<reference evidence="12" key="1">
    <citation type="journal article" date="2016" name="Genome Announc.">
        <title>Draft Genome Sequences of Five Rapidly Growing Mycobacterium Species, M. thermoresistibile, M. fortuitum subsp. acetamidolyticum, M. canariasense, M. brisbanense, and M. novocastrense.</title>
        <authorList>
            <person name="Katahira K."/>
            <person name="Ogura Y."/>
            <person name="Gotoh Y."/>
            <person name="Hayashi T."/>
        </authorList>
    </citation>
    <scope>NUCLEOTIDE SEQUENCE [LARGE SCALE GENOMIC DNA]</scope>
    <source>
        <strain evidence="12">JCM15654</strain>
    </source>
</reference>
<dbReference type="AlphaFoldDB" id="A0A100W2Z9"/>
<dbReference type="Gene3D" id="3.50.50.60">
    <property type="entry name" value="FAD/NAD(P)-binding domain"/>
    <property type="match status" value="2"/>
</dbReference>
<evidence type="ECO:0000256" key="2">
    <source>
        <dbReference type="ARBA" id="ARBA00009183"/>
    </source>
</evidence>
<dbReference type="GO" id="GO:0034899">
    <property type="term" value="F:trimethylamine monooxygenase activity"/>
    <property type="evidence" value="ECO:0007669"/>
    <property type="project" value="UniProtKB-EC"/>
</dbReference>
<keyword evidence="5" id="KW-0274">FAD</keyword>
<evidence type="ECO:0000313" key="12">
    <source>
        <dbReference type="Proteomes" id="UP000069620"/>
    </source>
</evidence>
<dbReference type="Proteomes" id="UP000069620">
    <property type="component" value="Unassembled WGS sequence"/>
</dbReference>
<keyword evidence="4" id="KW-0285">Flavoprotein</keyword>
<comment type="similarity">
    <text evidence="3">Belongs to the FAD-binding monooxygenase family.</text>
</comment>
<dbReference type="RefSeq" id="WP_131805570.1">
    <property type="nucleotide sequence ID" value="NZ_BCSX01000042.1"/>
</dbReference>
<dbReference type="PANTHER" id="PTHR23023">
    <property type="entry name" value="DIMETHYLANILINE MONOOXYGENASE"/>
    <property type="match status" value="1"/>
</dbReference>
<dbReference type="GO" id="GO:0050661">
    <property type="term" value="F:NADP binding"/>
    <property type="evidence" value="ECO:0007669"/>
    <property type="project" value="InterPro"/>
</dbReference>
<dbReference type="Pfam" id="PF00743">
    <property type="entry name" value="FMO-like"/>
    <property type="match status" value="2"/>
</dbReference>
<keyword evidence="7" id="KW-0560">Oxidoreductase</keyword>
<comment type="similarity">
    <text evidence="2">Belongs to the FMO family.</text>
</comment>
<evidence type="ECO:0000256" key="4">
    <source>
        <dbReference type="ARBA" id="ARBA00022630"/>
    </source>
</evidence>
<proteinExistence type="inferred from homology"/>
<accession>A0A100W2Z9</accession>
<feature type="non-terminal residue" evidence="11">
    <location>
        <position position="260"/>
    </location>
</feature>
<dbReference type="STRING" id="146020.RMCB_4811"/>
<evidence type="ECO:0000256" key="1">
    <source>
        <dbReference type="ARBA" id="ARBA00001974"/>
    </source>
</evidence>
<dbReference type="EMBL" id="BCSX01000042">
    <property type="protein sequence ID" value="GAS90715.1"/>
    <property type="molecule type" value="Genomic_DNA"/>
</dbReference>
<comment type="cofactor">
    <cofactor evidence="1">
        <name>FAD</name>
        <dbReference type="ChEBI" id="CHEBI:57692"/>
    </cofactor>
</comment>
<evidence type="ECO:0000313" key="11">
    <source>
        <dbReference type="EMBL" id="GAS90715.1"/>
    </source>
</evidence>
<dbReference type="SUPFAM" id="SSF51905">
    <property type="entry name" value="FAD/NAD(P)-binding domain"/>
    <property type="match status" value="2"/>
</dbReference>
<dbReference type="GO" id="GO:0050660">
    <property type="term" value="F:flavin adenine dinucleotide binding"/>
    <property type="evidence" value="ECO:0007669"/>
    <property type="project" value="InterPro"/>
</dbReference>
<evidence type="ECO:0000256" key="10">
    <source>
        <dbReference type="ARBA" id="ARBA00035159"/>
    </source>
</evidence>
<evidence type="ECO:0000256" key="7">
    <source>
        <dbReference type="ARBA" id="ARBA00023002"/>
    </source>
</evidence>
<comment type="caution">
    <text evidence="11">The sequence shown here is derived from an EMBL/GenBank/DDBJ whole genome shotgun (WGS) entry which is preliminary data.</text>
</comment>
<keyword evidence="6" id="KW-0521">NADP</keyword>
<protein>
    <recommendedName>
        <fullName evidence="10">Trimethylamine monooxygenase</fullName>
        <ecNumber evidence="9">1.14.13.148</ecNumber>
    </recommendedName>
</protein>
<organism evidence="11 12">
    <name type="scientific">Mycolicibacterium brisbanense</name>
    <dbReference type="NCBI Taxonomy" id="146020"/>
    <lineage>
        <taxon>Bacteria</taxon>
        <taxon>Bacillati</taxon>
        <taxon>Actinomycetota</taxon>
        <taxon>Actinomycetes</taxon>
        <taxon>Mycobacteriales</taxon>
        <taxon>Mycobacteriaceae</taxon>
        <taxon>Mycolicibacterium</taxon>
    </lineage>
</organism>
<evidence type="ECO:0000256" key="6">
    <source>
        <dbReference type="ARBA" id="ARBA00022857"/>
    </source>
</evidence>
<dbReference type="OrthoDB" id="5168853at2"/>
<evidence type="ECO:0000256" key="5">
    <source>
        <dbReference type="ARBA" id="ARBA00022827"/>
    </source>
</evidence>
<feature type="non-terminal residue" evidence="11">
    <location>
        <position position="1"/>
    </location>
</feature>
<dbReference type="FunFam" id="3.50.50.60:FF:000138">
    <property type="entry name" value="Flavin-containing monooxygenase"/>
    <property type="match status" value="1"/>
</dbReference>
<keyword evidence="8 11" id="KW-0503">Monooxygenase</keyword>
<evidence type="ECO:0000256" key="3">
    <source>
        <dbReference type="ARBA" id="ARBA00010139"/>
    </source>
</evidence>
<evidence type="ECO:0000256" key="8">
    <source>
        <dbReference type="ARBA" id="ARBA00023033"/>
    </source>
</evidence>
<reference evidence="12" key="2">
    <citation type="submission" date="2016-02" db="EMBL/GenBank/DDBJ databases">
        <title>Draft genome sequence of five rapidly growing Mycobacterium species.</title>
        <authorList>
            <person name="Katahira K."/>
            <person name="Gotou Y."/>
            <person name="Iida K."/>
            <person name="Ogura Y."/>
            <person name="Hayashi T."/>
        </authorList>
    </citation>
    <scope>NUCLEOTIDE SEQUENCE [LARGE SCALE GENOMIC DNA]</scope>
    <source>
        <strain evidence="12">JCM15654</strain>
    </source>
</reference>
<name>A0A100W2Z9_9MYCO</name>
<keyword evidence="12" id="KW-1185">Reference proteome</keyword>
<dbReference type="InterPro" id="IPR020946">
    <property type="entry name" value="Flavin_mOase-like"/>
</dbReference>
<dbReference type="InterPro" id="IPR050346">
    <property type="entry name" value="FMO-like"/>
</dbReference>
<dbReference type="EC" id="1.14.13.148" evidence="9"/>
<dbReference type="GO" id="GO:0004499">
    <property type="term" value="F:N,N-dimethylaniline monooxygenase activity"/>
    <property type="evidence" value="ECO:0007669"/>
    <property type="project" value="InterPro"/>
</dbReference>